<keyword evidence="2" id="KW-1185">Reference proteome</keyword>
<name>A0A9P1KBD4_9CYAN</name>
<organism evidence="1 2">
    <name type="scientific">Limnospira indica PCC 8005</name>
    <dbReference type="NCBI Taxonomy" id="376219"/>
    <lineage>
        <taxon>Bacteria</taxon>
        <taxon>Bacillati</taxon>
        <taxon>Cyanobacteriota</taxon>
        <taxon>Cyanophyceae</taxon>
        <taxon>Oscillatoriophycideae</taxon>
        <taxon>Oscillatoriales</taxon>
        <taxon>Sirenicapillariaceae</taxon>
        <taxon>Limnospira</taxon>
    </lineage>
</organism>
<evidence type="ECO:0000313" key="2">
    <source>
        <dbReference type="Proteomes" id="UP000032946"/>
    </source>
</evidence>
<proteinExistence type="predicted"/>
<evidence type="ECO:0000313" key="1">
    <source>
        <dbReference type="EMBL" id="CDM92900.1"/>
    </source>
</evidence>
<dbReference type="EMBL" id="FO818640">
    <property type="protein sequence ID" value="CDM92900.1"/>
    <property type="molecule type" value="Genomic_DNA"/>
</dbReference>
<protein>
    <submittedName>
        <fullName evidence="1">Uncharacterized protein</fullName>
    </submittedName>
</protein>
<gene>
    <name evidence="1" type="ORF">ARTHRO_10573</name>
</gene>
<reference evidence="1 2" key="1">
    <citation type="submission" date="2014-02" db="EMBL/GenBank/DDBJ databases">
        <authorList>
            <person name="Genoscope - CEA"/>
        </authorList>
    </citation>
    <scope>NUCLEOTIDE SEQUENCE [LARGE SCALE GENOMIC DNA]</scope>
    <source>
        <strain evidence="1 2">PCC 8005</strain>
    </source>
</reference>
<accession>A0A9P1KBD4</accession>
<sequence length="41" mass="4334">MVENHSQEAVTAFAHSIRGSKLASTAGVGTQLEMIADFCPQ</sequence>
<dbReference type="AlphaFoldDB" id="A0A9P1KBD4"/>
<dbReference type="Proteomes" id="UP000032946">
    <property type="component" value="Chromosome"/>
</dbReference>